<dbReference type="CDD" id="cd16380">
    <property type="entry name" value="YitT_C"/>
    <property type="match status" value="1"/>
</dbReference>
<dbReference type="PANTHER" id="PTHR33545:SF3">
    <property type="entry name" value="UPF0750 MEMBRANE PROTEIN YQFU"/>
    <property type="match status" value="1"/>
</dbReference>
<evidence type="ECO:0000256" key="1">
    <source>
        <dbReference type="ARBA" id="ARBA00004651"/>
    </source>
</evidence>
<dbReference type="Pfam" id="PF02588">
    <property type="entry name" value="YitT_membrane"/>
    <property type="match status" value="2"/>
</dbReference>
<evidence type="ECO:0000256" key="3">
    <source>
        <dbReference type="ARBA" id="ARBA00022692"/>
    </source>
</evidence>
<dbReference type="Proteomes" id="UP000315636">
    <property type="component" value="Unassembled WGS sequence"/>
</dbReference>
<feature type="transmembrane region" description="Helical" evidence="6">
    <location>
        <begin position="45"/>
        <end position="62"/>
    </location>
</feature>
<name>A0A521C7G3_9BACL</name>
<dbReference type="InterPro" id="IPR003740">
    <property type="entry name" value="YitT"/>
</dbReference>
<keyword evidence="4 6" id="KW-1133">Transmembrane helix</keyword>
<dbReference type="InterPro" id="IPR015867">
    <property type="entry name" value="N-reg_PII/ATP_PRibTrfase_C"/>
</dbReference>
<evidence type="ECO:0000313" key="8">
    <source>
        <dbReference type="Proteomes" id="UP000315636"/>
    </source>
</evidence>
<evidence type="ECO:0000256" key="2">
    <source>
        <dbReference type="ARBA" id="ARBA00022475"/>
    </source>
</evidence>
<dbReference type="InterPro" id="IPR051461">
    <property type="entry name" value="UPF0750_membrane"/>
</dbReference>
<organism evidence="7 8">
    <name type="scientific">Melghirimyces algeriensis</name>
    <dbReference type="NCBI Taxonomy" id="910412"/>
    <lineage>
        <taxon>Bacteria</taxon>
        <taxon>Bacillati</taxon>
        <taxon>Bacillota</taxon>
        <taxon>Bacilli</taxon>
        <taxon>Bacillales</taxon>
        <taxon>Thermoactinomycetaceae</taxon>
        <taxon>Melghirimyces</taxon>
    </lineage>
</organism>
<dbReference type="PANTHER" id="PTHR33545">
    <property type="entry name" value="UPF0750 MEMBRANE PROTEIN YITT-RELATED"/>
    <property type="match status" value="1"/>
</dbReference>
<comment type="subcellular location">
    <subcellularLocation>
        <location evidence="1">Cell membrane</location>
        <topology evidence="1">Multi-pass membrane protein</topology>
    </subcellularLocation>
</comment>
<keyword evidence="5 6" id="KW-0472">Membrane</keyword>
<keyword evidence="2" id="KW-1003">Cell membrane</keyword>
<sequence length="144" mass="15775">MESKREHKKLSWSSILKRVFIILVGAFLVTVGLEIFLVPNHIIDGGIVGVSIILSYLGGLPLEASTLFGVTVSYSAGAGLYSLITYFIAFKMIAMTIEGFDETKSVWINSNRHEELGDAILNRLGRGVTYLKGEGGYTLVMTKK</sequence>
<reference evidence="7 8" key="1">
    <citation type="submission" date="2017-05" db="EMBL/GenBank/DDBJ databases">
        <authorList>
            <person name="Varghese N."/>
            <person name="Submissions S."/>
        </authorList>
    </citation>
    <scope>NUCLEOTIDE SEQUENCE [LARGE SCALE GENOMIC DNA]</scope>
    <source>
        <strain evidence="7 8">DSM 45474</strain>
    </source>
</reference>
<dbReference type="GO" id="GO:0005886">
    <property type="term" value="C:plasma membrane"/>
    <property type="evidence" value="ECO:0007669"/>
    <property type="project" value="UniProtKB-SubCell"/>
</dbReference>
<accession>A0A521C7G3</accession>
<protein>
    <submittedName>
        <fullName evidence="7">Uncharacterized 5xTM membrane BCR, YitT family COG1284</fullName>
    </submittedName>
</protein>
<keyword evidence="3 6" id="KW-0812">Transmembrane</keyword>
<keyword evidence="8" id="KW-1185">Reference proteome</keyword>
<evidence type="ECO:0000256" key="4">
    <source>
        <dbReference type="ARBA" id="ARBA00022989"/>
    </source>
</evidence>
<evidence type="ECO:0000256" key="6">
    <source>
        <dbReference type="SAM" id="Phobius"/>
    </source>
</evidence>
<dbReference type="EMBL" id="FXTI01000003">
    <property type="protein sequence ID" value="SMO55417.1"/>
    <property type="molecule type" value="Genomic_DNA"/>
</dbReference>
<dbReference type="Gene3D" id="3.30.70.120">
    <property type="match status" value="1"/>
</dbReference>
<feature type="transmembrane region" description="Helical" evidence="6">
    <location>
        <begin position="20"/>
        <end position="38"/>
    </location>
</feature>
<proteinExistence type="predicted"/>
<feature type="transmembrane region" description="Helical" evidence="6">
    <location>
        <begin position="68"/>
        <end position="89"/>
    </location>
</feature>
<dbReference type="AlphaFoldDB" id="A0A521C7G3"/>
<evidence type="ECO:0000256" key="5">
    <source>
        <dbReference type="ARBA" id="ARBA00023136"/>
    </source>
</evidence>
<gene>
    <name evidence="7" type="ORF">SAMN06264849_103173</name>
</gene>
<evidence type="ECO:0000313" key="7">
    <source>
        <dbReference type="EMBL" id="SMO55417.1"/>
    </source>
</evidence>